<gene>
    <name evidence="1" type="ORF">TPAB3V08_LOCUS12063</name>
</gene>
<keyword evidence="2" id="KW-1185">Reference proteome</keyword>
<organism evidence="1 2">
    <name type="scientific">Timema podura</name>
    <name type="common">Walking stick</name>
    <dbReference type="NCBI Taxonomy" id="61482"/>
    <lineage>
        <taxon>Eukaryota</taxon>
        <taxon>Metazoa</taxon>
        <taxon>Ecdysozoa</taxon>
        <taxon>Arthropoda</taxon>
        <taxon>Hexapoda</taxon>
        <taxon>Insecta</taxon>
        <taxon>Pterygota</taxon>
        <taxon>Neoptera</taxon>
        <taxon>Polyneoptera</taxon>
        <taxon>Phasmatodea</taxon>
        <taxon>Timematodea</taxon>
        <taxon>Timematoidea</taxon>
        <taxon>Timematidae</taxon>
        <taxon>Timema</taxon>
    </lineage>
</organism>
<evidence type="ECO:0000313" key="2">
    <source>
        <dbReference type="Proteomes" id="UP001153148"/>
    </source>
</evidence>
<name>A0ABN7PG81_TIMPD</name>
<evidence type="ECO:0000313" key="1">
    <source>
        <dbReference type="EMBL" id="CAG2065119.1"/>
    </source>
</evidence>
<dbReference type="EMBL" id="CAJPIN010039960">
    <property type="protein sequence ID" value="CAG2065119.1"/>
    <property type="molecule type" value="Genomic_DNA"/>
</dbReference>
<dbReference type="Proteomes" id="UP001153148">
    <property type="component" value="Unassembled WGS sequence"/>
</dbReference>
<feature type="non-terminal residue" evidence="1">
    <location>
        <position position="89"/>
    </location>
</feature>
<comment type="caution">
    <text evidence="1">The sequence shown here is derived from an EMBL/GenBank/DDBJ whole genome shotgun (WGS) entry which is preliminary data.</text>
</comment>
<proteinExistence type="predicted"/>
<reference evidence="1" key="1">
    <citation type="submission" date="2021-03" db="EMBL/GenBank/DDBJ databases">
        <authorList>
            <person name="Tran Van P."/>
        </authorList>
    </citation>
    <scope>NUCLEOTIDE SEQUENCE</scope>
</reference>
<protein>
    <submittedName>
        <fullName evidence="1">Uncharacterized protein</fullName>
    </submittedName>
</protein>
<sequence>MGKSPRPEDYLTHRTRTRYCSCKQPRESLTMSLEEEQLLVDTSDAGPGLEYMLYVTMEELHDKLNLLNYDVEFVRDLKMKPLSRLSLPV</sequence>
<accession>A0ABN7PG81</accession>